<dbReference type="SUPFAM" id="SSF53850">
    <property type="entry name" value="Periplasmic binding protein-like II"/>
    <property type="match status" value="1"/>
</dbReference>
<dbReference type="InterPro" id="IPR039424">
    <property type="entry name" value="SBP_5"/>
</dbReference>
<accession>A0ABS3KK62</accession>
<dbReference type="EMBL" id="JACTNG010000001">
    <property type="protein sequence ID" value="MBO1077857.1"/>
    <property type="molecule type" value="Genomic_DNA"/>
</dbReference>
<dbReference type="RefSeq" id="WP_207415253.1">
    <property type="nucleotide sequence ID" value="NZ_CP061179.1"/>
</dbReference>
<evidence type="ECO:0000256" key="3">
    <source>
        <dbReference type="ARBA" id="ARBA00022448"/>
    </source>
</evidence>
<evidence type="ECO:0000256" key="4">
    <source>
        <dbReference type="ARBA" id="ARBA00022729"/>
    </source>
</evidence>
<dbReference type="Gene3D" id="3.10.105.10">
    <property type="entry name" value="Dipeptide-binding Protein, Domain 3"/>
    <property type="match status" value="1"/>
</dbReference>
<organism evidence="6 7">
    <name type="scientific">Roseomonas haemaphysalidis</name>
    <dbReference type="NCBI Taxonomy" id="2768162"/>
    <lineage>
        <taxon>Bacteria</taxon>
        <taxon>Pseudomonadati</taxon>
        <taxon>Pseudomonadota</taxon>
        <taxon>Alphaproteobacteria</taxon>
        <taxon>Acetobacterales</taxon>
        <taxon>Roseomonadaceae</taxon>
        <taxon>Roseomonas</taxon>
    </lineage>
</organism>
<keyword evidence="3" id="KW-0813">Transport</keyword>
<protein>
    <submittedName>
        <fullName evidence="6">ABC transporter substrate-binding protein</fullName>
    </submittedName>
</protein>
<reference evidence="6 7" key="1">
    <citation type="submission" date="2020-09" db="EMBL/GenBank/DDBJ databases">
        <title>Roseomonas.</title>
        <authorList>
            <person name="Zhu W."/>
        </authorList>
    </citation>
    <scope>NUCLEOTIDE SEQUENCE [LARGE SCALE GENOMIC DNA]</scope>
    <source>
        <strain evidence="6 7">573</strain>
    </source>
</reference>
<evidence type="ECO:0000313" key="7">
    <source>
        <dbReference type="Proteomes" id="UP001518989"/>
    </source>
</evidence>
<dbReference type="Proteomes" id="UP001518989">
    <property type="component" value="Unassembled WGS sequence"/>
</dbReference>
<dbReference type="CDD" id="cd08498">
    <property type="entry name" value="PBP2_NikA_DppA_OppA_like_2"/>
    <property type="match status" value="1"/>
</dbReference>
<dbReference type="InterPro" id="IPR000914">
    <property type="entry name" value="SBP_5_dom"/>
</dbReference>
<comment type="caution">
    <text evidence="6">The sequence shown here is derived from an EMBL/GenBank/DDBJ whole genome shotgun (WGS) entry which is preliminary data.</text>
</comment>
<sequence>MRRRHLLAAAGALATTGWGALAPRPARAAGTALQIGLGGAFTTMDPHFYHAVPNHTVAMHIYERLINRAPDGRLIPGLATEWKPLSDTLWEFKLRPGVKFHDGGDFTADDVVFTFQRARDVPNSPGGFGGFLRAVERVEVMDPLTIRLHTPVPAPDLGPNLTYVGIVSRRVGEGATTADYNSGKAAVGTGPYKFASYTPGNRVELARNDLWWGPKQGWETVALRLLSNPAGRTAALLSGDVDLIDTPSVSDLPRLRGDARVQVEAIPGIRLIYLVPDLSREGESPFVTDAGGTPLPRNPFRDLRVRQALSIALQRDALADRVMLGTATPTGQWMPPGAYSYAPKVAPPQLDADRARKLLAEAGLPDGFRLVLHTPNDRYPNDARLAQAVAQMWTRIGVQTTVEAMPWSTYVARGGRQEFSMGLWGWGSATFEGGYMLSQCFASHNKDRSLGLYNYGRFSDPELDAMILRATSTVDEAAREALLIEATEKAAAAVPVIPMLMLQNLWAVRKGIDFSPRSDERTLAVDARMAG</sequence>
<gene>
    <name evidence="6" type="ORF">IAI61_02355</name>
</gene>
<dbReference type="Gene3D" id="3.90.76.10">
    <property type="entry name" value="Dipeptide-binding Protein, Domain 1"/>
    <property type="match status" value="1"/>
</dbReference>
<evidence type="ECO:0000256" key="1">
    <source>
        <dbReference type="ARBA" id="ARBA00004418"/>
    </source>
</evidence>
<dbReference type="Gene3D" id="3.40.190.10">
    <property type="entry name" value="Periplasmic binding protein-like II"/>
    <property type="match status" value="1"/>
</dbReference>
<evidence type="ECO:0000313" key="6">
    <source>
        <dbReference type="EMBL" id="MBO1077857.1"/>
    </source>
</evidence>
<dbReference type="PANTHER" id="PTHR30290:SF9">
    <property type="entry name" value="OLIGOPEPTIDE-BINDING PROTEIN APPA"/>
    <property type="match status" value="1"/>
</dbReference>
<evidence type="ECO:0000259" key="5">
    <source>
        <dbReference type="Pfam" id="PF00496"/>
    </source>
</evidence>
<comment type="subcellular location">
    <subcellularLocation>
        <location evidence="1">Periplasm</location>
    </subcellularLocation>
</comment>
<dbReference type="InterPro" id="IPR030678">
    <property type="entry name" value="Peptide/Ni-bd"/>
</dbReference>
<comment type="similarity">
    <text evidence="2">Belongs to the bacterial solute-binding protein 5 family.</text>
</comment>
<name>A0ABS3KK62_9PROT</name>
<proteinExistence type="inferred from homology"/>
<feature type="domain" description="Solute-binding protein family 5" evidence="5">
    <location>
        <begin position="74"/>
        <end position="446"/>
    </location>
</feature>
<keyword evidence="7" id="KW-1185">Reference proteome</keyword>
<dbReference type="PANTHER" id="PTHR30290">
    <property type="entry name" value="PERIPLASMIC BINDING COMPONENT OF ABC TRANSPORTER"/>
    <property type="match status" value="1"/>
</dbReference>
<dbReference type="PIRSF" id="PIRSF002741">
    <property type="entry name" value="MppA"/>
    <property type="match status" value="1"/>
</dbReference>
<evidence type="ECO:0000256" key="2">
    <source>
        <dbReference type="ARBA" id="ARBA00005695"/>
    </source>
</evidence>
<dbReference type="Pfam" id="PF00496">
    <property type="entry name" value="SBP_bac_5"/>
    <property type="match status" value="1"/>
</dbReference>
<keyword evidence="4" id="KW-0732">Signal</keyword>